<dbReference type="KEGG" id="nmus:H7A79_1384"/>
<gene>
    <name evidence="1" type="ORF">H7A79_1384</name>
</gene>
<dbReference type="AlphaFoldDB" id="A0A7H1MAQ3"/>
<keyword evidence="2" id="KW-1185">Reference proteome</keyword>
<organism evidence="1 2">
    <name type="scientific">Neisseria musculi</name>
    <dbReference type="NCBI Taxonomy" id="1815583"/>
    <lineage>
        <taxon>Bacteria</taxon>
        <taxon>Pseudomonadati</taxon>
        <taxon>Pseudomonadota</taxon>
        <taxon>Betaproteobacteria</taxon>
        <taxon>Neisseriales</taxon>
        <taxon>Neisseriaceae</taxon>
        <taxon>Neisseria</taxon>
    </lineage>
</organism>
<proteinExistence type="predicted"/>
<accession>A0A7H1MAQ3</accession>
<dbReference type="EMBL" id="CP060414">
    <property type="protein sequence ID" value="QNT58718.1"/>
    <property type="molecule type" value="Genomic_DNA"/>
</dbReference>
<dbReference type="RefSeq" id="WP_187001548.1">
    <property type="nucleotide sequence ID" value="NZ_CP060414.2"/>
</dbReference>
<reference evidence="1" key="1">
    <citation type="submission" date="2024-06" db="EMBL/GenBank/DDBJ databases">
        <title>Complete Genome Sequence of mouse commensal type strain Neisseria musculi.</title>
        <authorList>
            <person name="Thapa E."/>
            <person name="Aluvathingal J."/>
            <person name="Nadendla S."/>
            <person name="Mehta A."/>
            <person name="Tettelin H."/>
            <person name="Weyand N.J."/>
        </authorList>
    </citation>
    <scope>NUCLEOTIDE SEQUENCE</scope>
    <source>
        <strain evidence="1">NW831</strain>
    </source>
</reference>
<name>A0A7H1MAQ3_9NEIS</name>
<protein>
    <submittedName>
        <fullName evidence="1">Uncharacterized protein</fullName>
    </submittedName>
</protein>
<evidence type="ECO:0000313" key="1">
    <source>
        <dbReference type="EMBL" id="QNT58718.1"/>
    </source>
</evidence>
<sequence length="251" mass="27144">MQRQQDDGLLFAGTVIVRNRRIEGSGFYDVGNTTNLSIQTSAEKKQRISKRKDSIGQSLDSISIKNPSEIKWGFDTFDRTNLAMALMGESALIEAKAAKVTDEEIAIGTKGQWYKVSLDNLDAAKVSVKNATDAKVEAGDFEVNETLGLIMIKPDCANVQNGETVKVTAGTKDTGGYAIDADTVGDYDLEIMLDGINRVTGERIKLHVPSAVVAADSEIDWFNEDFNSAGFTGNPVLVAGYKSAYSVKVFA</sequence>
<evidence type="ECO:0000313" key="2">
    <source>
        <dbReference type="Proteomes" id="UP000516412"/>
    </source>
</evidence>
<dbReference type="Proteomes" id="UP000516412">
    <property type="component" value="Chromosome"/>
</dbReference>